<sequence length="305" mass="32938">MNIDKHLKRQSTVISALSIFCIAFSCKHDPKPPITPDASFETVAEKVAITPGVIDEASGLASSRNITGFLWTTQDSGAPNSISLISTDGKSVKPFVIPGSVNRDWEEITAGPGPNVGTNYLYIGDIGNNNAPIASTNTIYRIPEIQNSNASFSQSDVEKITFSYPDGAKNSEALIIDPDTKDIFVLSKETLTTGIYRLPYPQSTGDVIEAQKVGTVPSVVIATGSTISKDGSEILIRTYLGVHYWKRTKGETVGQTLIKAATKTLIVELEPQGEAICFNSNETGFYTLSEKSNSTGVTLNFYKRK</sequence>
<evidence type="ECO:0000313" key="2">
    <source>
        <dbReference type="Proteomes" id="UP001179181"/>
    </source>
</evidence>
<dbReference type="Proteomes" id="UP001179181">
    <property type="component" value="Unassembled WGS sequence"/>
</dbReference>
<evidence type="ECO:0000313" key="1">
    <source>
        <dbReference type="EMBL" id="NIJ51580.1"/>
    </source>
</evidence>
<dbReference type="EMBL" id="JAASQJ010000001">
    <property type="protein sequence ID" value="NIJ51580.1"/>
    <property type="molecule type" value="Genomic_DNA"/>
</dbReference>
<name>A0ABX0UIR5_9BACT</name>
<dbReference type="PROSITE" id="PS51257">
    <property type="entry name" value="PROKAR_LIPOPROTEIN"/>
    <property type="match status" value="1"/>
</dbReference>
<gene>
    <name evidence="1" type="ORF">FHS68_000736</name>
</gene>
<dbReference type="SUPFAM" id="SSF63829">
    <property type="entry name" value="Calcium-dependent phosphotriesterase"/>
    <property type="match status" value="1"/>
</dbReference>
<accession>A0ABX0UIR5</accession>
<organism evidence="1 2">
    <name type="scientific">Dyadobacter arcticus</name>
    <dbReference type="NCBI Taxonomy" id="1078754"/>
    <lineage>
        <taxon>Bacteria</taxon>
        <taxon>Pseudomonadati</taxon>
        <taxon>Bacteroidota</taxon>
        <taxon>Cytophagia</taxon>
        <taxon>Cytophagales</taxon>
        <taxon>Spirosomataceae</taxon>
        <taxon>Dyadobacter</taxon>
    </lineage>
</organism>
<evidence type="ECO:0008006" key="3">
    <source>
        <dbReference type="Google" id="ProtNLM"/>
    </source>
</evidence>
<protein>
    <recommendedName>
        <fullName evidence="3">PE-PGRS family protein</fullName>
    </recommendedName>
</protein>
<proteinExistence type="predicted"/>
<comment type="caution">
    <text evidence="1">The sequence shown here is derived from an EMBL/GenBank/DDBJ whole genome shotgun (WGS) entry which is preliminary data.</text>
</comment>
<keyword evidence="2" id="KW-1185">Reference proteome</keyword>
<reference evidence="1 2" key="1">
    <citation type="submission" date="2020-03" db="EMBL/GenBank/DDBJ databases">
        <title>Genomic Encyclopedia of Type Strains, Phase IV (KMG-IV): sequencing the most valuable type-strain genomes for metagenomic binning, comparative biology and taxonomic classification.</title>
        <authorList>
            <person name="Goeker M."/>
        </authorList>
    </citation>
    <scope>NUCLEOTIDE SEQUENCE [LARGE SCALE GENOMIC DNA]</scope>
    <source>
        <strain evidence="1 2">DSM 102865</strain>
    </source>
</reference>
<dbReference type="RefSeq" id="WP_167267295.1">
    <property type="nucleotide sequence ID" value="NZ_JAASQJ010000001.1"/>
</dbReference>